<dbReference type="PANTHER" id="PTHR32108:SF6">
    <property type="entry name" value="GAG-PRO"/>
    <property type="match status" value="1"/>
</dbReference>
<protein>
    <recommendedName>
        <fullName evidence="2">G-patch domain-containing protein</fullName>
    </recommendedName>
</protein>
<sequence>MKQKFTESYKMFAYIWRKEAARVRPKLVDTSKKFYRPDQRCVNHSNSVGHDTEECINVEHKIQDLIDQEVVSLQVVAPNVNTNPFPYHGGVNFNMIETDDDWCVTKALDDIYVSVGTSSNNVAATINEASRGNLLIFCDNELPFEGRSHNKALHITVVCRQKIVNPVLVDDGTNLNICPLLTLRQLRFDLGKTFHPYGCVIYSSPDDEALLEDQRIGYSRRSDDLAPKTPIPAVYRMIATMMLQNSFEAGFRFGRNSQGISETILVPVKGARYSLGYVPTDDDIKMKKKNDQELAKTIPYLYQSFPVRDYTKFDKLGD</sequence>
<dbReference type="AlphaFoldDB" id="A0A6N2C6R2"/>
<gene>
    <name evidence="1" type="ORF">EJD97_019501</name>
</gene>
<name>A0A6N2C6R2_SOLCI</name>
<evidence type="ECO:0000313" key="1">
    <source>
        <dbReference type="EMBL" id="TMX02855.1"/>
    </source>
</evidence>
<organism evidence="1">
    <name type="scientific">Solanum chilense</name>
    <name type="common">Tomato</name>
    <name type="synonym">Lycopersicon chilense</name>
    <dbReference type="NCBI Taxonomy" id="4083"/>
    <lineage>
        <taxon>Eukaryota</taxon>
        <taxon>Viridiplantae</taxon>
        <taxon>Streptophyta</taxon>
        <taxon>Embryophyta</taxon>
        <taxon>Tracheophyta</taxon>
        <taxon>Spermatophyta</taxon>
        <taxon>Magnoliopsida</taxon>
        <taxon>eudicotyledons</taxon>
        <taxon>Gunneridae</taxon>
        <taxon>Pentapetalae</taxon>
        <taxon>asterids</taxon>
        <taxon>lamiids</taxon>
        <taxon>Solanales</taxon>
        <taxon>Solanaceae</taxon>
        <taxon>Solanoideae</taxon>
        <taxon>Solaneae</taxon>
        <taxon>Solanum</taxon>
        <taxon>Solanum subgen. Lycopersicon</taxon>
    </lineage>
</organism>
<evidence type="ECO:0008006" key="2">
    <source>
        <dbReference type="Google" id="ProtNLM"/>
    </source>
</evidence>
<accession>A0A6N2C6R2</accession>
<proteinExistence type="predicted"/>
<comment type="caution">
    <text evidence="1">The sequence shown here is derived from an EMBL/GenBank/DDBJ whole genome shotgun (WGS) entry which is preliminary data.</text>
</comment>
<dbReference type="EMBL" id="RXGB01000551">
    <property type="protein sequence ID" value="TMX02855.1"/>
    <property type="molecule type" value="Genomic_DNA"/>
</dbReference>
<dbReference type="PANTHER" id="PTHR32108">
    <property type="entry name" value="DNA-DIRECTED RNA POLYMERASE SUBUNIT ALPHA"/>
    <property type="match status" value="1"/>
</dbReference>
<reference evidence="1" key="1">
    <citation type="submission" date="2019-05" db="EMBL/GenBank/DDBJ databases">
        <title>The de novo reference genome and transcriptome assemblies of the wild tomato species Solanum chilense.</title>
        <authorList>
            <person name="Stam R."/>
            <person name="Nosenko T."/>
            <person name="Hoerger A.C."/>
            <person name="Stephan W."/>
            <person name="Seidel M.A."/>
            <person name="Kuhn J.M.M."/>
            <person name="Haberer G."/>
            <person name="Tellier A."/>
        </authorList>
    </citation>
    <scope>NUCLEOTIDE SEQUENCE</scope>
    <source>
        <tissue evidence="1">Mature leaves</tissue>
    </source>
</reference>